<sequence>MNTEEIPITFNAQHSPIGAFASFTLGYPGAKGGLAIASGMPADQHLYIGLETPDGQYETFPFYGASGDQAEQFSASAEWKPSDALLKPFEISRVRRDYGLTTDTWRAGDITFSVISPVKSIPDPDKSSAQELRSVLLPAVYVQVTVDNTGGTSARRAFFGYQSRQDARREDAMYHLQHHTDGQLVGFGQGQHLAVVSCNNGKQVVAANGFSVEKILCVNHTENWNFALGQCSLMLMDTPPGKKKTYTFALCFYQGGNVTTGLLAQYYYTRFWSDIWQVAAYAVQHAESIIQSWKVPDHAQLFEHAKLSSHQRFQLIHAIHSYYGSTELLLSDGRPIWIVNEGEYRMMNTSDLMLDHVFFETLFNPWTVRNTLDFYLERYSYVDRVFFPGQFDRLYPGGLSFTHDQGMSNAFSRKGYSAYESVQLTDCFSYMTQEELTNWILTAAVYIERSKDKAWARQRLEVLKQCFESMLHRDHPDPAKRNGLMSLDSDRTMGGSEITTYDSLDPSLAQARENTYIGGKCWASYVLLSKLFGELGESELAQHAQQQAIRSATSITAGIMAEKGYIPAILDTQHEARIIPAIEALIYPFMAGVPEAVDLEGPYGDYVSTLKTHLLHILVKDVCLFPDGGWKLSSTSINSWLSKIYLNQYIARAILNLPWDASGHASDVAHVQWLTNGSNAYWAWSDQMYAGVPKGSLYYPRGVTAILWCFEQ</sequence>
<dbReference type="PRINTS" id="PR00845">
    <property type="entry name" value="GLHYDRLASE52"/>
</dbReference>
<dbReference type="InterPro" id="IPR000852">
    <property type="entry name" value="Glyco_hydro_52"/>
</dbReference>
<dbReference type="InterPro" id="IPR008928">
    <property type="entry name" value="6-hairpin_glycosidase_sf"/>
</dbReference>
<dbReference type="SUPFAM" id="SSF48208">
    <property type="entry name" value="Six-hairpin glycosidases"/>
    <property type="match status" value="1"/>
</dbReference>
<dbReference type="GO" id="GO:0005975">
    <property type="term" value="P:carbohydrate metabolic process"/>
    <property type="evidence" value="ECO:0007669"/>
    <property type="project" value="InterPro"/>
</dbReference>
<accession>A0A261XUW8</accession>
<reference evidence="1 2" key="1">
    <citation type="journal article" date="2017" name="Mycologia">
        <title>Bifiguratus adelaidae, gen. et sp. nov., a new member of Mucoromycotina in endophytic and soil-dwelling habitats.</title>
        <authorList>
            <person name="Torres-Cruz T.J."/>
            <person name="Billingsley Tobias T.L."/>
            <person name="Almatruk M."/>
            <person name="Hesse C."/>
            <person name="Kuske C.R."/>
            <person name="Desiro A."/>
            <person name="Benucci G.M."/>
            <person name="Bonito G."/>
            <person name="Stajich J.E."/>
            <person name="Dunlap C."/>
            <person name="Arnold A.E."/>
            <person name="Porras-Alfaro A."/>
        </authorList>
    </citation>
    <scope>NUCLEOTIDE SEQUENCE [LARGE SCALE GENOMIC DNA]</scope>
    <source>
        <strain evidence="1 2">AZ0501</strain>
    </source>
</reference>
<name>A0A261XUW8_9FUNG</name>
<dbReference type="InterPro" id="IPR012341">
    <property type="entry name" value="6hp_glycosidase-like_sf"/>
</dbReference>
<dbReference type="AlphaFoldDB" id="A0A261XUW8"/>
<evidence type="ECO:0000313" key="1">
    <source>
        <dbReference type="EMBL" id="OZJ02151.1"/>
    </source>
</evidence>
<evidence type="ECO:0008006" key="3">
    <source>
        <dbReference type="Google" id="ProtNLM"/>
    </source>
</evidence>
<dbReference type="GO" id="GO:0009044">
    <property type="term" value="F:xylan 1,4-beta-xylosidase activity"/>
    <property type="evidence" value="ECO:0007669"/>
    <property type="project" value="InterPro"/>
</dbReference>
<keyword evidence="2" id="KW-1185">Reference proteome</keyword>
<dbReference type="EMBL" id="MVBO01000183">
    <property type="protein sequence ID" value="OZJ02151.1"/>
    <property type="molecule type" value="Genomic_DNA"/>
</dbReference>
<protein>
    <recommendedName>
        <fullName evidence="3">Beta-xylosidase</fullName>
    </recommendedName>
</protein>
<evidence type="ECO:0000313" key="2">
    <source>
        <dbReference type="Proteomes" id="UP000242875"/>
    </source>
</evidence>
<dbReference type="Proteomes" id="UP000242875">
    <property type="component" value="Unassembled WGS sequence"/>
</dbReference>
<dbReference type="OrthoDB" id="2310373at2759"/>
<gene>
    <name evidence="1" type="ORF">BZG36_04996</name>
</gene>
<proteinExistence type="predicted"/>
<dbReference type="Gene3D" id="1.50.10.10">
    <property type="match status" value="1"/>
</dbReference>
<dbReference type="Pfam" id="PF03512">
    <property type="entry name" value="Glyco_hydro_52"/>
    <property type="match status" value="1"/>
</dbReference>
<comment type="caution">
    <text evidence="1">The sequence shown here is derived from an EMBL/GenBank/DDBJ whole genome shotgun (WGS) entry which is preliminary data.</text>
</comment>
<organism evidence="1 2">
    <name type="scientific">Bifiguratus adelaidae</name>
    <dbReference type="NCBI Taxonomy" id="1938954"/>
    <lineage>
        <taxon>Eukaryota</taxon>
        <taxon>Fungi</taxon>
        <taxon>Fungi incertae sedis</taxon>
        <taxon>Mucoromycota</taxon>
        <taxon>Mucoromycotina</taxon>
        <taxon>Endogonomycetes</taxon>
        <taxon>Endogonales</taxon>
        <taxon>Endogonales incertae sedis</taxon>
        <taxon>Bifiguratus</taxon>
    </lineage>
</organism>